<evidence type="ECO:0000256" key="1">
    <source>
        <dbReference type="SAM" id="Phobius"/>
    </source>
</evidence>
<dbReference type="VEuPathDB" id="PlasmoDB:PVW1_050046200"/>
<dbReference type="AlphaFoldDB" id="A0A565A782"/>
<dbReference type="Proteomes" id="UP000220605">
    <property type="component" value="Unassembled WGS sequence"/>
</dbReference>
<accession>A0A565A782</accession>
<dbReference type="OrthoDB" id="388856at2759"/>
<keyword evidence="1" id="KW-1133">Transmembrane helix</keyword>
<dbReference type="VEuPathDB" id="PlasmoDB:PVPAM_110061400"/>
<protein>
    <submittedName>
        <fullName evidence="2">VIR protein</fullName>
    </submittedName>
</protein>
<gene>
    <name evidence="2" type="ORF">PVP01_0005510</name>
</gene>
<reference evidence="2" key="1">
    <citation type="submission" date="2016-07" db="EMBL/GenBank/DDBJ databases">
        <authorList>
            <consortium name="Pathogen Informatics"/>
        </authorList>
    </citation>
    <scope>NUCLEOTIDE SEQUENCE</scope>
</reference>
<keyword evidence="1" id="KW-0812">Transmembrane</keyword>
<sequence>MECKQNPEESYEFFKDIENYIKQAILAENTDVSSDAESECVSFMNSFGSHFKDIQTAKRICKQFIKLYYSLKGTTGNFNSEPKYQKCREFLNYWLNFKLRENLKNGDDTVCYIYNAIESQFTNSLEHYINLYFIYDIDKNDLYKMNILYSLYENYNKLNAIKYNNPELDKQSLLTHSSACCIDYIKASYICNPDNNNNNINGKFCEKLTAFQSKYDKLYEEAAGKGSDYSKNFIRLSECGNNKIITTAVTGSIVGLIPLFGILYKFTPMGQMFRSKKGILNNDEEMTKISSTEHDNEPLRFQQGSYNIKYESL</sequence>
<organism evidence="2">
    <name type="scientific">Plasmodium vivax</name>
    <name type="common">malaria parasite P. vivax</name>
    <dbReference type="NCBI Taxonomy" id="5855"/>
    <lineage>
        <taxon>Eukaryota</taxon>
        <taxon>Sar</taxon>
        <taxon>Alveolata</taxon>
        <taxon>Apicomplexa</taxon>
        <taxon>Aconoidasida</taxon>
        <taxon>Haemosporida</taxon>
        <taxon>Plasmodiidae</taxon>
        <taxon>Plasmodium</taxon>
        <taxon>Plasmodium (Plasmodium)</taxon>
    </lineage>
</organism>
<dbReference type="VEuPathDB" id="PlasmoDB:PVP01_0005510"/>
<proteinExistence type="predicted"/>
<feature type="transmembrane region" description="Helical" evidence="1">
    <location>
        <begin position="244"/>
        <end position="267"/>
    </location>
</feature>
<evidence type="ECO:0000313" key="2">
    <source>
        <dbReference type="EMBL" id="VUZ99837.1"/>
    </source>
</evidence>
<name>A0A565A782_PLAVI</name>
<dbReference type="EMBL" id="FLZR02000016">
    <property type="protein sequence ID" value="VUZ99837.1"/>
    <property type="molecule type" value="Genomic_DNA"/>
</dbReference>
<keyword evidence="1" id="KW-0472">Membrane</keyword>